<keyword evidence="4" id="KW-1185">Reference proteome</keyword>
<reference evidence="3" key="2">
    <citation type="submission" date="2020-12" db="EMBL/GenBank/DDBJ databases">
        <title>New Spironucleus salmonicida genome in near-complete chromosomes.</title>
        <authorList>
            <person name="Xu F."/>
            <person name="Kurt Z."/>
            <person name="Jimenez-Gonzalez A."/>
            <person name="Astvaldsson A."/>
            <person name="Andersson J.O."/>
            <person name="Svard S.G."/>
        </authorList>
    </citation>
    <scope>NUCLEOTIDE SEQUENCE</scope>
    <source>
        <strain evidence="3">ATCC 50377</strain>
    </source>
</reference>
<dbReference type="InterPro" id="IPR001005">
    <property type="entry name" value="SANT/Myb"/>
</dbReference>
<evidence type="ECO:0000313" key="2">
    <source>
        <dbReference type="EMBL" id="EST44423.1"/>
    </source>
</evidence>
<sequence length="80" mass="9607">MPEYHVWTQKEEDAIIQGHSHYYNNYKKIQQNFLQYMTIVQVKNKFYKMKSEGKLAEKQIPSSTSFSMLEELVAILKQFQ</sequence>
<evidence type="ECO:0000259" key="1">
    <source>
        <dbReference type="SMART" id="SM00717"/>
    </source>
</evidence>
<dbReference type="GO" id="GO:0003677">
    <property type="term" value="F:DNA binding"/>
    <property type="evidence" value="ECO:0007669"/>
    <property type="project" value="UniProtKB-KW"/>
</dbReference>
<dbReference type="Pfam" id="PF00249">
    <property type="entry name" value="Myb_DNA-binding"/>
    <property type="match status" value="1"/>
</dbReference>
<evidence type="ECO:0000313" key="3">
    <source>
        <dbReference type="EMBL" id="KAH0576318.1"/>
    </source>
</evidence>
<evidence type="ECO:0000313" key="4">
    <source>
        <dbReference type="Proteomes" id="UP000018208"/>
    </source>
</evidence>
<keyword evidence="2" id="KW-0238">DNA-binding</keyword>
<dbReference type="Proteomes" id="UP000018208">
    <property type="component" value="Unassembled WGS sequence"/>
</dbReference>
<dbReference type="SMART" id="SM00717">
    <property type="entry name" value="SANT"/>
    <property type="match status" value="1"/>
</dbReference>
<organism evidence="2">
    <name type="scientific">Spironucleus salmonicida</name>
    <dbReference type="NCBI Taxonomy" id="348837"/>
    <lineage>
        <taxon>Eukaryota</taxon>
        <taxon>Metamonada</taxon>
        <taxon>Diplomonadida</taxon>
        <taxon>Hexamitidae</taxon>
        <taxon>Hexamitinae</taxon>
        <taxon>Spironucleus</taxon>
    </lineage>
</organism>
<dbReference type="InterPro" id="IPR009057">
    <property type="entry name" value="Homeodomain-like_sf"/>
</dbReference>
<dbReference type="EMBL" id="KI546116">
    <property type="protein sequence ID" value="EST44423.1"/>
    <property type="molecule type" value="Genomic_DNA"/>
</dbReference>
<dbReference type="AlphaFoldDB" id="V6LJ92"/>
<dbReference type="SUPFAM" id="SSF46689">
    <property type="entry name" value="Homeodomain-like"/>
    <property type="match status" value="1"/>
</dbReference>
<proteinExistence type="predicted"/>
<gene>
    <name evidence="2" type="ORF">SS50377_15729</name>
    <name evidence="3" type="ORF">SS50377_21881</name>
</gene>
<dbReference type="EMBL" id="AUWU02000002">
    <property type="protein sequence ID" value="KAH0576318.1"/>
    <property type="molecule type" value="Genomic_DNA"/>
</dbReference>
<dbReference type="VEuPathDB" id="GiardiaDB:SS50377_21881"/>
<dbReference type="Gene3D" id="1.10.10.60">
    <property type="entry name" value="Homeodomain-like"/>
    <property type="match status" value="1"/>
</dbReference>
<dbReference type="CDD" id="cd00167">
    <property type="entry name" value="SANT"/>
    <property type="match status" value="1"/>
</dbReference>
<reference evidence="2 3" key="1">
    <citation type="journal article" date="2014" name="PLoS Genet.">
        <title>The Genome of Spironucleus salmonicida Highlights a Fish Pathogen Adapted to Fluctuating Environments.</title>
        <authorList>
            <person name="Xu F."/>
            <person name="Jerlstrom-Hultqvist J."/>
            <person name="Einarsson E."/>
            <person name="Astvaldsson A."/>
            <person name="Svard S.G."/>
            <person name="Andersson J.O."/>
        </authorList>
    </citation>
    <scope>NUCLEOTIDE SEQUENCE</scope>
    <source>
        <strain evidence="3">ATCC 50377</strain>
    </source>
</reference>
<accession>V6LJ92</accession>
<protein>
    <submittedName>
        <fullName evidence="2">Myb-like DNA-binding domain-containing protein</fullName>
    </submittedName>
</protein>
<feature type="domain" description="Myb-like" evidence="1">
    <location>
        <begin position="3"/>
        <end position="52"/>
    </location>
</feature>
<name>V6LJ92_9EUKA</name>